<dbReference type="SMART" id="SM01080">
    <property type="entry name" value="CHASE2"/>
    <property type="match status" value="1"/>
</dbReference>
<dbReference type="InterPro" id="IPR050697">
    <property type="entry name" value="Adenylyl/Guanylyl_Cyclase_3/4"/>
</dbReference>
<proteinExistence type="inferred from homology"/>
<dbReference type="Gene3D" id="3.30.70.1230">
    <property type="entry name" value="Nucleotide cyclase"/>
    <property type="match status" value="1"/>
</dbReference>
<dbReference type="PROSITE" id="PS50125">
    <property type="entry name" value="GUANYLATE_CYCLASE_2"/>
    <property type="match status" value="1"/>
</dbReference>
<dbReference type="GO" id="GO:0035556">
    <property type="term" value="P:intracellular signal transduction"/>
    <property type="evidence" value="ECO:0007669"/>
    <property type="project" value="InterPro"/>
</dbReference>
<dbReference type="InterPro" id="IPR007890">
    <property type="entry name" value="CHASE2"/>
</dbReference>
<dbReference type="SMART" id="SM00044">
    <property type="entry name" value="CYCc"/>
    <property type="match status" value="1"/>
</dbReference>
<dbReference type="InterPro" id="IPR001054">
    <property type="entry name" value="A/G_cyclase"/>
</dbReference>
<evidence type="ECO:0000256" key="1">
    <source>
        <dbReference type="ARBA" id="ARBA00005381"/>
    </source>
</evidence>
<evidence type="ECO:0000313" key="5">
    <source>
        <dbReference type="Proteomes" id="UP000753908"/>
    </source>
</evidence>
<keyword evidence="2" id="KW-1133">Transmembrane helix</keyword>
<gene>
    <name evidence="4" type="ORF">KME25_02055</name>
</gene>
<feature type="transmembrane region" description="Helical" evidence="2">
    <location>
        <begin position="377"/>
        <end position="398"/>
    </location>
</feature>
<evidence type="ECO:0000259" key="3">
    <source>
        <dbReference type="PROSITE" id="PS50125"/>
    </source>
</evidence>
<accession>A0A951U7Y5</accession>
<dbReference type="EMBL" id="JAHHIF010000002">
    <property type="protein sequence ID" value="MBW4543222.1"/>
    <property type="molecule type" value="Genomic_DNA"/>
</dbReference>
<evidence type="ECO:0000313" key="4">
    <source>
        <dbReference type="EMBL" id="MBW4543222.1"/>
    </source>
</evidence>
<reference evidence="4" key="2">
    <citation type="journal article" date="2022" name="Microbiol. Resour. Announc.">
        <title>Metagenome Sequencing to Explore Phylogenomics of Terrestrial Cyanobacteria.</title>
        <authorList>
            <person name="Ward R.D."/>
            <person name="Stajich J.E."/>
            <person name="Johansen J.R."/>
            <person name="Huntemann M."/>
            <person name="Clum A."/>
            <person name="Foster B."/>
            <person name="Foster B."/>
            <person name="Roux S."/>
            <person name="Palaniappan K."/>
            <person name="Varghese N."/>
            <person name="Mukherjee S."/>
            <person name="Reddy T.B.K."/>
            <person name="Daum C."/>
            <person name="Copeland A."/>
            <person name="Chen I.A."/>
            <person name="Ivanova N.N."/>
            <person name="Kyrpides N.C."/>
            <person name="Shapiro N."/>
            <person name="Eloe-Fadrosh E.A."/>
            <person name="Pietrasiak N."/>
        </authorList>
    </citation>
    <scope>NUCLEOTIDE SEQUENCE</scope>
    <source>
        <strain evidence="4">CPER-KK1</strain>
    </source>
</reference>
<feature type="domain" description="Guanylate cyclase" evidence="3">
    <location>
        <begin position="447"/>
        <end position="585"/>
    </location>
</feature>
<dbReference type="Pfam" id="PF05226">
    <property type="entry name" value="CHASE2"/>
    <property type="match status" value="1"/>
</dbReference>
<evidence type="ECO:0000256" key="2">
    <source>
        <dbReference type="SAM" id="Phobius"/>
    </source>
</evidence>
<dbReference type="InterPro" id="IPR029787">
    <property type="entry name" value="Nucleotide_cyclase"/>
</dbReference>
<sequence>MIFSIARKIGIYLPDLTSMRVVAAATITVTAGLLGVRHLGGLQHLELVAFDQLVRLRSPETAPDPRILVVEITEDDIQRQNAWPISDEVLAKLLRKLQASQPEVIGLDLYRNIPIEPGHQELVTQLKQPNLIAIQNIDTLAGTPAPKVVSPERVGFNDLAIDPDNAVRRNILFAGSDGGTLYSFSLRLALAYLQQQGIQPQGSKSNSEHLQLGLSVFVPIKQDFGGYQSIEAEGYQVLLNYRSAKNAVREVSLSDVLSGKVDPSWVKDKIVIIGSTAPSLKDMFITPYSPSLKESYKMPGVLIHAQMVSQFLDAATGKRSLFWSWSESQEVLWIIGWIATGGILGRIASHPLTLSIGFVLCLGTLFGSGFYSFTSAGWIPLAAPALGFVLTVGTVVSFRSYQAQQKQQIVMKLLGQNTSPEIAQALWQGRDRLLKSGKLPGIRLTATMLFADIKDFSTISEQMTPEALLEWLNELLEVITQEILNHQGIVNKFTGDGVMAVFGVPTSRLLKTEVEADAKGAVACALGISDRLEKMNQNWQRVGLPVVQMRIGIFTGPVVVGSLGGKDRLEYGVIGDSVNIAARLESCEKHRQPTNCRILIGYETLVHLQEQFEVEPWGLLALKGKQQMVDVYRVLEPQRNKPLPVIANESKF</sequence>
<dbReference type="PANTHER" id="PTHR43081">
    <property type="entry name" value="ADENYLATE CYCLASE, TERMINAL-DIFFERENTIATION SPECIFIC-RELATED"/>
    <property type="match status" value="1"/>
</dbReference>
<protein>
    <submittedName>
        <fullName evidence="4">Adenylate/guanylate cyclase domain-containing protein</fullName>
    </submittedName>
</protein>
<dbReference type="SUPFAM" id="SSF55073">
    <property type="entry name" value="Nucleotide cyclase"/>
    <property type="match status" value="1"/>
</dbReference>
<dbReference type="Pfam" id="PF00211">
    <property type="entry name" value="Guanylate_cyc"/>
    <property type="match status" value="1"/>
</dbReference>
<feature type="transmembrane region" description="Helical" evidence="2">
    <location>
        <begin position="352"/>
        <end position="371"/>
    </location>
</feature>
<dbReference type="GO" id="GO:0009190">
    <property type="term" value="P:cyclic nucleotide biosynthetic process"/>
    <property type="evidence" value="ECO:0007669"/>
    <property type="project" value="InterPro"/>
</dbReference>
<comment type="caution">
    <text evidence="4">The sequence shown here is derived from an EMBL/GenBank/DDBJ whole genome shotgun (WGS) entry which is preliminary data.</text>
</comment>
<reference evidence="4" key="1">
    <citation type="submission" date="2021-05" db="EMBL/GenBank/DDBJ databases">
        <authorList>
            <person name="Pietrasiak N."/>
            <person name="Ward R."/>
            <person name="Stajich J.E."/>
            <person name="Kurbessoian T."/>
        </authorList>
    </citation>
    <scope>NUCLEOTIDE SEQUENCE</scope>
    <source>
        <strain evidence="4">CPER-KK1</strain>
    </source>
</reference>
<organism evidence="4 5">
    <name type="scientific">Symplocastrum torsivum CPER-KK1</name>
    <dbReference type="NCBI Taxonomy" id="450513"/>
    <lineage>
        <taxon>Bacteria</taxon>
        <taxon>Bacillati</taxon>
        <taxon>Cyanobacteriota</taxon>
        <taxon>Cyanophyceae</taxon>
        <taxon>Oscillatoriophycideae</taxon>
        <taxon>Oscillatoriales</taxon>
        <taxon>Microcoleaceae</taxon>
        <taxon>Symplocastrum</taxon>
    </lineage>
</organism>
<keyword evidence="2" id="KW-0472">Membrane</keyword>
<dbReference type="Proteomes" id="UP000753908">
    <property type="component" value="Unassembled WGS sequence"/>
</dbReference>
<dbReference type="CDD" id="cd07302">
    <property type="entry name" value="CHD"/>
    <property type="match status" value="1"/>
</dbReference>
<name>A0A951U7Y5_9CYAN</name>
<dbReference type="GO" id="GO:0004016">
    <property type="term" value="F:adenylate cyclase activity"/>
    <property type="evidence" value="ECO:0007669"/>
    <property type="project" value="UniProtKB-ARBA"/>
</dbReference>
<dbReference type="PANTHER" id="PTHR43081:SF1">
    <property type="entry name" value="ADENYLATE CYCLASE, TERMINAL-DIFFERENTIATION SPECIFIC"/>
    <property type="match status" value="1"/>
</dbReference>
<keyword evidence="2" id="KW-0812">Transmembrane</keyword>
<comment type="similarity">
    <text evidence="1">Belongs to the adenylyl cyclase class-3 family.</text>
</comment>
<dbReference type="AlphaFoldDB" id="A0A951U7Y5"/>